<feature type="domain" description="Ig-like" evidence="4">
    <location>
        <begin position="1009"/>
        <end position="1106"/>
    </location>
</feature>
<dbReference type="Pfam" id="PF01682">
    <property type="entry name" value="DB"/>
    <property type="match status" value="4"/>
</dbReference>
<dbReference type="Pfam" id="PF07686">
    <property type="entry name" value="V-set"/>
    <property type="match status" value="1"/>
</dbReference>
<dbReference type="InterPro" id="IPR013106">
    <property type="entry name" value="Ig_V-set"/>
</dbReference>
<dbReference type="EMBL" id="HBUF01261623">
    <property type="protein sequence ID" value="CAG6683035.1"/>
    <property type="molecule type" value="Transcribed_RNA"/>
</dbReference>
<reference evidence="6" key="1">
    <citation type="submission" date="2021-05" db="EMBL/GenBank/DDBJ databases">
        <authorList>
            <person name="Alioto T."/>
            <person name="Alioto T."/>
            <person name="Gomez Garrido J."/>
        </authorList>
    </citation>
    <scope>NUCLEOTIDE SEQUENCE</scope>
</reference>
<dbReference type="InterPro" id="IPR036179">
    <property type="entry name" value="Ig-like_dom_sf"/>
</dbReference>
<dbReference type="SMART" id="SM00408">
    <property type="entry name" value="IGc2"/>
    <property type="match status" value="3"/>
</dbReference>
<dbReference type="Pfam" id="PF00041">
    <property type="entry name" value="fn3"/>
    <property type="match status" value="5"/>
</dbReference>
<dbReference type="Pfam" id="PF13927">
    <property type="entry name" value="Ig_3"/>
    <property type="match status" value="1"/>
</dbReference>
<keyword evidence="2" id="KW-0812">Transmembrane</keyword>
<dbReference type="CDD" id="cd00063">
    <property type="entry name" value="FN3"/>
    <property type="match status" value="5"/>
</dbReference>
<dbReference type="Gene3D" id="2.60.40.10">
    <property type="entry name" value="Immunoglobulins"/>
    <property type="match status" value="8"/>
</dbReference>
<dbReference type="PANTHER" id="PTHR13817:SF155">
    <property type="entry name" value="IG-LIKE AND FIBRONECTIN TYPE-III DOMAIN-CONTAINING PROTEIN C25G4.10"/>
    <property type="match status" value="1"/>
</dbReference>
<dbReference type="InterPro" id="IPR036116">
    <property type="entry name" value="FN3_sf"/>
</dbReference>
<dbReference type="SUPFAM" id="SSF49265">
    <property type="entry name" value="Fibronectin type III"/>
    <property type="match status" value="3"/>
</dbReference>
<dbReference type="EMBL" id="HBUF01261622">
    <property type="protein sequence ID" value="CAG6683031.1"/>
    <property type="molecule type" value="Transcribed_RNA"/>
</dbReference>
<feature type="domain" description="Ig-like" evidence="4">
    <location>
        <begin position="26"/>
        <end position="135"/>
    </location>
</feature>
<dbReference type="PROSITE" id="PS50835">
    <property type="entry name" value="IG_LIKE"/>
    <property type="match status" value="3"/>
</dbReference>
<feature type="domain" description="Fibronectin type-III" evidence="5">
    <location>
        <begin position="273"/>
        <end position="390"/>
    </location>
</feature>
<dbReference type="InterPro" id="IPR013783">
    <property type="entry name" value="Ig-like_fold"/>
</dbReference>
<evidence type="ECO:0000256" key="2">
    <source>
        <dbReference type="SAM" id="Phobius"/>
    </source>
</evidence>
<feature type="transmembrane region" description="Helical" evidence="2">
    <location>
        <begin position="1331"/>
        <end position="1355"/>
    </location>
</feature>
<evidence type="ECO:0000256" key="1">
    <source>
        <dbReference type="ARBA" id="ARBA00022737"/>
    </source>
</evidence>
<feature type="domain" description="Ig-like" evidence="4">
    <location>
        <begin position="920"/>
        <end position="1004"/>
    </location>
</feature>
<dbReference type="InterPro" id="IPR050964">
    <property type="entry name" value="Striated_Muscle_Regulatory"/>
</dbReference>
<feature type="domain" description="Fibronectin type-III" evidence="5">
    <location>
        <begin position="716"/>
        <end position="815"/>
    </location>
</feature>
<dbReference type="InterPro" id="IPR003598">
    <property type="entry name" value="Ig_sub2"/>
</dbReference>
<dbReference type="SMART" id="SM00409">
    <property type="entry name" value="IG"/>
    <property type="match status" value="3"/>
</dbReference>
<organism evidence="6">
    <name type="scientific">Cacopsylla melanoneura</name>
    <dbReference type="NCBI Taxonomy" id="428564"/>
    <lineage>
        <taxon>Eukaryota</taxon>
        <taxon>Metazoa</taxon>
        <taxon>Ecdysozoa</taxon>
        <taxon>Arthropoda</taxon>
        <taxon>Hexapoda</taxon>
        <taxon>Insecta</taxon>
        <taxon>Pterygota</taxon>
        <taxon>Neoptera</taxon>
        <taxon>Paraneoptera</taxon>
        <taxon>Hemiptera</taxon>
        <taxon>Sternorrhyncha</taxon>
        <taxon>Psylloidea</taxon>
        <taxon>Psyllidae</taxon>
        <taxon>Psyllinae</taxon>
        <taxon>Cacopsylla</taxon>
    </lineage>
</organism>
<evidence type="ECO:0000256" key="3">
    <source>
        <dbReference type="SAM" id="SignalP"/>
    </source>
</evidence>
<dbReference type="PANTHER" id="PTHR13817">
    <property type="entry name" value="TITIN"/>
    <property type="match status" value="1"/>
</dbReference>
<evidence type="ECO:0000259" key="5">
    <source>
        <dbReference type="PROSITE" id="PS50853"/>
    </source>
</evidence>
<dbReference type="InterPro" id="IPR003961">
    <property type="entry name" value="FN3_dom"/>
</dbReference>
<protein>
    <submittedName>
        <fullName evidence="6">Ig-like and fibronectin type-III domain-containing protein 2</fullName>
    </submittedName>
</protein>
<keyword evidence="3" id="KW-0732">Signal</keyword>
<dbReference type="SUPFAM" id="SSF48726">
    <property type="entry name" value="Immunoglobulin"/>
    <property type="match status" value="3"/>
</dbReference>
<dbReference type="PROSITE" id="PS50853">
    <property type="entry name" value="FN3"/>
    <property type="match status" value="5"/>
</dbReference>
<evidence type="ECO:0000313" key="6">
    <source>
        <dbReference type="EMBL" id="CAG6683031.1"/>
    </source>
</evidence>
<name>A0A8D8T6Q9_9HEMI</name>
<feature type="domain" description="Fibronectin type-III" evidence="5">
    <location>
        <begin position="1216"/>
        <end position="1306"/>
    </location>
</feature>
<sequence>MSLRGFSLISISTCLCFVLIRAKNEPIIQESPAGFQVHVYEGDDALITCVVRNANNVTLMWKSLDRGDKKHSTRILTAGETRLTADKRVDILHDRGGDVWVLSIRNVQVNDSGIYICELNTDPVSQTFHQLKVLSRGLQPPSHTIANFTKLSDWGATPSEVTPTPYNHNYTDCCIASNVSEECRGFCSIQNILDGTTGRDPEHCEADFPSIVSCMSDSRNHVPCCMEQGIPDICQDVCRGEYTLITDNIKTHFSCSAYTEQTLACIVKGIRILPSSPVMVDVESLSEDSLGITWEVPVSNSDNVTEYVVNVTSLKTFDNIPGVGEGLPANSSQSIVIPHSIQVKISGSDTSATVTNLVPFTMYEVSVVANNKHGASMPSLAVRTLTMPPGHKTSPKGVLAPKLPDIKSCCISKNVTHSSCLNKLCDPVEASIAEVTDLMICAPWTSQTFSCLTNGIDHTDCCRSQGLPDSCLNLCSGNIQTIDFSYFKCVKYMSSYSNCLLQGYGVVPSAPHKLSISNVDTRYAILHWTPPRTLGDTVRYYNAYLRESDDVYEKIIEVESPFILENLRPDMEYEVYVEAVNSHGASEPSERILFKTLSLQEESLEEDNQTYNVTSCCLEAGVNDLCAPLCSYDASMSQVKTLAPVCAGDIHKILRCGAGGRNHGACCTRRGVPTNCLSICSGVISGGFMETAALCIPYIGNIVQCFEEGTGLLPGPVVELHATHLTSTSVTLKWEPPQEGSSVATDYVVHYQKVHNISMYETVLKLDQQMLVNESTATLSGLETGHFYNIFVVSRNEHGTSLPTAILLVNITDMDLSKEGVKGVTSPPHVMSVSDHNANWLTVSWQPPEFSQAAEQLTYRLFWKASSDSAFKKAETSITSHTLEGLKPNTKYIIYTIAVSKQGASLPSETLLAWTDPAYPAFVEPPTVHPINLVMEGSSMTILCIAMGTPMPTISLYISSRLVRQETTRHMVTVIHNVTRDMDEISCYADNGYGTPMQASRRITISHVPHLTASGITMAKLGDSVTLECVVDAYPEPKLFFWRDPDGRKPVIVGGKYAISFVPSKEEEHVLTMQLTINKITEDDQGDYFCHAENAFGVATQPVSVRIRNPVASNLNVSQCCKQQNVSSECMDACSFYMDIDAIIEKPGCFNEFDKLMKCAADGSDHRSCCARTGVPRRCLDWCRGAPILNSKKCVLSYTKSIMACFHEGKENLPGPPLNIRAEYIDPHSVLVSWDPPAKNPETVEVYRVFWRQVGAKEAAKTDVKQTSLRITGLKAGSPYECVLKAGNHLGTSTMTEPIKFLTGDWKLVGDYWRNREYITSSSNIEDHSEVGTAFGVLLALAIVGVIVAGAIWFMRAKHLLVLKSPGGNIAFENPSYLREVNMDHMQGGEPHTISGSTPAVQGWKHESLHVPSATEVPPSLYEELKLGHDGAGFKRLKP</sequence>
<keyword evidence="2" id="KW-0472">Membrane</keyword>
<proteinExistence type="predicted"/>
<evidence type="ECO:0000259" key="4">
    <source>
        <dbReference type="PROSITE" id="PS50835"/>
    </source>
</evidence>
<feature type="signal peptide" evidence="3">
    <location>
        <begin position="1"/>
        <end position="22"/>
    </location>
</feature>
<feature type="domain" description="Fibronectin type-III" evidence="5">
    <location>
        <begin position="510"/>
        <end position="599"/>
    </location>
</feature>
<dbReference type="InterPro" id="IPR003599">
    <property type="entry name" value="Ig_sub"/>
</dbReference>
<keyword evidence="1" id="KW-0677">Repeat</keyword>
<dbReference type="InterPro" id="IPR007110">
    <property type="entry name" value="Ig-like_dom"/>
</dbReference>
<feature type="chain" id="PRO_5036262048" evidence="3">
    <location>
        <begin position="23"/>
        <end position="1439"/>
    </location>
</feature>
<keyword evidence="2" id="KW-1133">Transmembrane helix</keyword>
<feature type="domain" description="Fibronectin type-III" evidence="5">
    <location>
        <begin position="827"/>
        <end position="918"/>
    </location>
</feature>
<dbReference type="SMART" id="SM00060">
    <property type="entry name" value="FN3"/>
    <property type="match status" value="5"/>
</dbReference>
<dbReference type="InterPro" id="IPR002602">
    <property type="entry name" value="DB"/>
</dbReference>
<accession>A0A8D8T6Q9</accession>